<evidence type="ECO:0000313" key="3">
    <source>
        <dbReference type="Proteomes" id="UP000241769"/>
    </source>
</evidence>
<evidence type="ECO:0000256" key="1">
    <source>
        <dbReference type="SAM" id="MobiDB-lite"/>
    </source>
</evidence>
<sequence>MTTSVIVPAAFQRLSVPCLWTPACSSELTNTELREIPNIRDPTTEEKMNDSPLTLTTRPRSSTEDRDRVGTACVAFKPCQRCVSKGIECVMPEVKTRGVKSRKRTHHEFTDMLNIPQIYDVTNPAEMDASLNLEYDLLSSDLDFQLQNFDAVAAAISPDLGSSLGEFGSSIDTPFSSSPDRQEQDQTPSSGAANQDNCPPSLQLMSGASCSQRMEKLGIRDTPAQQQAWERYLNKVNMLRNWVTQEQKEMLSRNFDMQKEALIKGTEEIMYPSVLWGRCGILLHANKPFRELTGFNQSTPTDAEEYNIMDMFSTDTVLRKYESFSKVFSGLANTYTDTQAKIKTFAKNRDEKEFEFTEVVMAISIKRDVFELPHLFHAVFVPMQAGLGDLSM</sequence>
<evidence type="ECO:0000313" key="2">
    <source>
        <dbReference type="EMBL" id="PRP79165.1"/>
    </source>
</evidence>
<reference evidence="2 3" key="1">
    <citation type="journal article" date="2018" name="Genome Biol. Evol.">
        <title>Multiple Roots of Fruiting Body Formation in Amoebozoa.</title>
        <authorList>
            <person name="Hillmann F."/>
            <person name="Forbes G."/>
            <person name="Novohradska S."/>
            <person name="Ferling I."/>
            <person name="Riege K."/>
            <person name="Groth M."/>
            <person name="Westermann M."/>
            <person name="Marz M."/>
            <person name="Spaller T."/>
            <person name="Winckler T."/>
            <person name="Schaap P."/>
            <person name="Glockner G."/>
        </authorList>
    </citation>
    <scope>NUCLEOTIDE SEQUENCE [LARGE SCALE GENOMIC DNA]</scope>
    <source>
        <strain evidence="2 3">Jena</strain>
    </source>
</reference>
<dbReference type="InParanoid" id="A0A2P6N5D5"/>
<dbReference type="AlphaFoldDB" id="A0A2P6N5D5"/>
<dbReference type="Proteomes" id="UP000241769">
    <property type="component" value="Unassembled WGS sequence"/>
</dbReference>
<protein>
    <submittedName>
        <fullName evidence="2">Uncharacterized protein</fullName>
    </submittedName>
</protein>
<organism evidence="2 3">
    <name type="scientific">Planoprotostelium fungivorum</name>
    <dbReference type="NCBI Taxonomy" id="1890364"/>
    <lineage>
        <taxon>Eukaryota</taxon>
        <taxon>Amoebozoa</taxon>
        <taxon>Evosea</taxon>
        <taxon>Variosea</taxon>
        <taxon>Cavosteliida</taxon>
        <taxon>Cavosteliaceae</taxon>
        <taxon>Planoprotostelium</taxon>
    </lineage>
</organism>
<feature type="compositionally biased region" description="Polar residues" evidence="1">
    <location>
        <begin position="51"/>
        <end position="60"/>
    </location>
</feature>
<proteinExistence type="predicted"/>
<dbReference type="EMBL" id="MDYQ01000195">
    <property type="protein sequence ID" value="PRP79165.1"/>
    <property type="molecule type" value="Genomic_DNA"/>
</dbReference>
<feature type="region of interest" description="Disordered" evidence="1">
    <location>
        <begin position="167"/>
        <end position="205"/>
    </location>
</feature>
<feature type="region of interest" description="Disordered" evidence="1">
    <location>
        <begin position="37"/>
        <end position="66"/>
    </location>
</feature>
<accession>A0A2P6N5D5</accession>
<keyword evidence="3" id="KW-1185">Reference proteome</keyword>
<name>A0A2P6N5D5_9EUKA</name>
<feature type="compositionally biased region" description="Basic and acidic residues" evidence="1">
    <location>
        <begin position="37"/>
        <end position="49"/>
    </location>
</feature>
<feature type="compositionally biased region" description="Polar residues" evidence="1">
    <location>
        <begin position="170"/>
        <end position="205"/>
    </location>
</feature>
<comment type="caution">
    <text evidence="2">The sequence shown here is derived from an EMBL/GenBank/DDBJ whole genome shotgun (WGS) entry which is preliminary data.</text>
</comment>
<gene>
    <name evidence="2" type="ORF">PROFUN_13115</name>
</gene>